<dbReference type="Pfam" id="PF07690">
    <property type="entry name" value="MFS_1"/>
    <property type="match status" value="1"/>
</dbReference>
<evidence type="ECO:0000256" key="1">
    <source>
        <dbReference type="ARBA" id="ARBA00004651"/>
    </source>
</evidence>
<proteinExistence type="predicted"/>
<dbReference type="SUPFAM" id="SSF103473">
    <property type="entry name" value="MFS general substrate transporter"/>
    <property type="match status" value="1"/>
</dbReference>
<dbReference type="AlphaFoldDB" id="A0A7X0VZY0"/>
<feature type="transmembrane region" description="Helical" evidence="6">
    <location>
        <begin position="55"/>
        <end position="73"/>
    </location>
</feature>
<evidence type="ECO:0000256" key="6">
    <source>
        <dbReference type="SAM" id="Phobius"/>
    </source>
</evidence>
<keyword evidence="2" id="KW-0813">Transport</keyword>
<evidence type="ECO:0000313" key="8">
    <source>
        <dbReference type="Proteomes" id="UP000564644"/>
    </source>
</evidence>
<feature type="transmembrane region" description="Helical" evidence="6">
    <location>
        <begin position="21"/>
        <end position="43"/>
    </location>
</feature>
<gene>
    <name evidence="7" type="ORF">H7C18_34485</name>
</gene>
<dbReference type="InterPro" id="IPR011701">
    <property type="entry name" value="MFS"/>
</dbReference>
<accession>A0A7X0VZY0</accession>
<dbReference type="GO" id="GO:0022857">
    <property type="term" value="F:transmembrane transporter activity"/>
    <property type="evidence" value="ECO:0007669"/>
    <property type="project" value="InterPro"/>
</dbReference>
<comment type="subcellular location">
    <subcellularLocation>
        <location evidence="1">Cell membrane</location>
        <topology evidence="1">Multi-pass membrane protein</topology>
    </subcellularLocation>
</comment>
<feature type="transmembrane region" description="Helical" evidence="6">
    <location>
        <begin position="85"/>
        <end position="106"/>
    </location>
</feature>
<keyword evidence="3 6" id="KW-0812">Transmembrane</keyword>
<feature type="transmembrane region" description="Helical" evidence="6">
    <location>
        <begin position="112"/>
        <end position="133"/>
    </location>
</feature>
<keyword evidence="5 6" id="KW-0472">Membrane</keyword>
<reference evidence="7 8" key="1">
    <citation type="submission" date="2020-08" db="EMBL/GenBank/DDBJ databases">
        <title>Cohnella phylogeny.</title>
        <authorList>
            <person name="Dunlap C."/>
        </authorList>
    </citation>
    <scope>NUCLEOTIDE SEQUENCE [LARGE SCALE GENOMIC DNA]</scope>
    <source>
        <strain evidence="7 8">CBP 2801</strain>
    </source>
</reference>
<organism evidence="7 8">
    <name type="scientific">Cohnella zeiphila</name>
    <dbReference type="NCBI Taxonomy" id="2761120"/>
    <lineage>
        <taxon>Bacteria</taxon>
        <taxon>Bacillati</taxon>
        <taxon>Bacillota</taxon>
        <taxon>Bacilli</taxon>
        <taxon>Bacillales</taxon>
        <taxon>Paenibacillaceae</taxon>
        <taxon>Cohnella</taxon>
    </lineage>
</organism>
<evidence type="ECO:0000256" key="4">
    <source>
        <dbReference type="ARBA" id="ARBA00022989"/>
    </source>
</evidence>
<evidence type="ECO:0000256" key="3">
    <source>
        <dbReference type="ARBA" id="ARBA00022692"/>
    </source>
</evidence>
<sequence>LARIRSAREPFVQPGLFRNGSYSLGLVIAVLVMGIGYSLPFLSPQLLAGVQGLKAEWVGAAMVPAAAASALLGRKAGKLADSRGAPFLFGLASALLTLGFLLLSTFAGAPPAAVALLLVFGNVGQMFMQIALTKTVSATLPKEQAGVGLGLLSMLNFLSGAVASSLYGRAVDGGAAVSWNPLQTNAGADVFGNVYLLLAAAHAGLFLLYRSRFGAGSNRVRPQAAAPAPGTQDGR</sequence>
<evidence type="ECO:0000256" key="5">
    <source>
        <dbReference type="ARBA" id="ARBA00023136"/>
    </source>
</evidence>
<evidence type="ECO:0000256" key="2">
    <source>
        <dbReference type="ARBA" id="ARBA00022448"/>
    </source>
</evidence>
<feature type="transmembrane region" description="Helical" evidence="6">
    <location>
        <begin position="190"/>
        <end position="209"/>
    </location>
</feature>
<comment type="caution">
    <text evidence="7">The sequence shown here is derived from an EMBL/GenBank/DDBJ whole genome shotgun (WGS) entry which is preliminary data.</text>
</comment>
<dbReference type="GO" id="GO:0005886">
    <property type="term" value="C:plasma membrane"/>
    <property type="evidence" value="ECO:0007669"/>
    <property type="project" value="UniProtKB-SubCell"/>
</dbReference>
<keyword evidence="8" id="KW-1185">Reference proteome</keyword>
<dbReference type="RefSeq" id="WP_185133673.1">
    <property type="nucleotide sequence ID" value="NZ_JACJVO010000071.1"/>
</dbReference>
<evidence type="ECO:0000313" key="7">
    <source>
        <dbReference type="EMBL" id="MBB6736027.1"/>
    </source>
</evidence>
<dbReference type="PANTHER" id="PTHR42718:SF9">
    <property type="entry name" value="MAJOR FACILITATOR SUPERFAMILY MULTIDRUG TRANSPORTER MFSC"/>
    <property type="match status" value="1"/>
</dbReference>
<dbReference type="PANTHER" id="PTHR42718">
    <property type="entry name" value="MAJOR FACILITATOR SUPERFAMILY MULTIDRUG TRANSPORTER MFSC"/>
    <property type="match status" value="1"/>
</dbReference>
<dbReference type="Proteomes" id="UP000564644">
    <property type="component" value="Unassembled WGS sequence"/>
</dbReference>
<keyword evidence="4 6" id="KW-1133">Transmembrane helix</keyword>
<name>A0A7X0VZY0_9BACL</name>
<protein>
    <submittedName>
        <fullName evidence="7">MFS transporter</fullName>
    </submittedName>
</protein>
<feature type="transmembrane region" description="Helical" evidence="6">
    <location>
        <begin position="145"/>
        <end position="170"/>
    </location>
</feature>
<dbReference type="EMBL" id="JACJVO010000071">
    <property type="protein sequence ID" value="MBB6736027.1"/>
    <property type="molecule type" value="Genomic_DNA"/>
</dbReference>
<dbReference type="Gene3D" id="1.20.1250.20">
    <property type="entry name" value="MFS general substrate transporter like domains"/>
    <property type="match status" value="1"/>
</dbReference>
<feature type="non-terminal residue" evidence="7">
    <location>
        <position position="1"/>
    </location>
</feature>
<dbReference type="InterPro" id="IPR036259">
    <property type="entry name" value="MFS_trans_sf"/>
</dbReference>